<feature type="compositionally biased region" description="Basic and acidic residues" evidence="1">
    <location>
        <begin position="191"/>
        <end position="208"/>
    </location>
</feature>
<protein>
    <submittedName>
        <fullName evidence="2">Uncharacterized protein</fullName>
    </submittedName>
</protein>
<keyword evidence="3" id="KW-1185">Reference proteome</keyword>
<sequence>QQSADQDKTTRGQSKIPVHVQERNRERTNSLDRSTGQRNDSPRRGQWRKSRAHLSSTPIRMNSEPDVKNTDFKSVVKEYSQLSPKRINLRNKNQGFKYGLCRIEVKDKPVHNWQPWKRLGENGKWHSLENDKWYTIENGKLNTHSTKWNKQNRNCSTDQESWSSDKSTWNIECDKSEEENDQVFLSDDTNDANKEDSRRPSRYVRRESWPVMHVNHLPTPAGERGSSPSSTGIGTSNDSSESISKNSSRESIADARNRGASPGNGIRDLLSRHLNRSSSPRNRALSPRNLGTSPRKGSVCTSSSSSTDATRRSVDTETEWDSGVDSVTSKMVLIRCKEANYLTRIYLDKE</sequence>
<comment type="caution">
    <text evidence="2">The sequence shown here is derived from an EMBL/GenBank/DDBJ whole genome shotgun (WGS) entry which is preliminary data.</text>
</comment>
<feature type="region of interest" description="Disordered" evidence="1">
    <location>
        <begin position="178"/>
        <end position="320"/>
    </location>
</feature>
<feature type="compositionally biased region" description="Basic and acidic residues" evidence="1">
    <location>
        <begin position="247"/>
        <end position="257"/>
    </location>
</feature>
<name>A0AAW0Y505_CHEQU</name>
<feature type="compositionally biased region" description="Basic and acidic residues" evidence="1">
    <location>
        <begin position="1"/>
        <end position="10"/>
    </location>
</feature>
<dbReference type="EMBL" id="JARKIK010000007">
    <property type="protein sequence ID" value="KAK8750470.1"/>
    <property type="molecule type" value="Genomic_DNA"/>
</dbReference>
<feature type="compositionally biased region" description="Low complexity" evidence="1">
    <location>
        <begin position="298"/>
        <end position="308"/>
    </location>
</feature>
<gene>
    <name evidence="2" type="ORF">OTU49_014842</name>
</gene>
<feature type="non-terminal residue" evidence="2">
    <location>
        <position position="1"/>
    </location>
</feature>
<proteinExistence type="predicted"/>
<evidence type="ECO:0000256" key="1">
    <source>
        <dbReference type="SAM" id="MobiDB-lite"/>
    </source>
</evidence>
<evidence type="ECO:0000313" key="2">
    <source>
        <dbReference type="EMBL" id="KAK8750470.1"/>
    </source>
</evidence>
<dbReference type="AlphaFoldDB" id="A0AAW0Y505"/>
<feature type="compositionally biased region" description="Low complexity" evidence="1">
    <location>
        <begin position="225"/>
        <end position="246"/>
    </location>
</feature>
<feature type="compositionally biased region" description="Basic and acidic residues" evidence="1">
    <location>
        <begin position="20"/>
        <end position="30"/>
    </location>
</feature>
<accession>A0AAW0Y505</accession>
<organism evidence="2 3">
    <name type="scientific">Cherax quadricarinatus</name>
    <name type="common">Australian red claw crayfish</name>
    <dbReference type="NCBI Taxonomy" id="27406"/>
    <lineage>
        <taxon>Eukaryota</taxon>
        <taxon>Metazoa</taxon>
        <taxon>Ecdysozoa</taxon>
        <taxon>Arthropoda</taxon>
        <taxon>Crustacea</taxon>
        <taxon>Multicrustacea</taxon>
        <taxon>Malacostraca</taxon>
        <taxon>Eumalacostraca</taxon>
        <taxon>Eucarida</taxon>
        <taxon>Decapoda</taxon>
        <taxon>Pleocyemata</taxon>
        <taxon>Astacidea</taxon>
        <taxon>Parastacoidea</taxon>
        <taxon>Parastacidae</taxon>
        <taxon>Cherax</taxon>
    </lineage>
</organism>
<dbReference type="Proteomes" id="UP001445076">
    <property type="component" value="Unassembled WGS sequence"/>
</dbReference>
<evidence type="ECO:0000313" key="3">
    <source>
        <dbReference type="Proteomes" id="UP001445076"/>
    </source>
</evidence>
<feature type="non-terminal residue" evidence="2">
    <location>
        <position position="350"/>
    </location>
</feature>
<reference evidence="2 3" key="1">
    <citation type="journal article" date="2024" name="BMC Genomics">
        <title>Genome assembly of redclaw crayfish (Cherax quadricarinatus) provides insights into its immune adaptation and hypoxia tolerance.</title>
        <authorList>
            <person name="Liu Z."/>
            <person name="Zheng J."/>
            <person name="Li H."/>
            <person name="Fang K."/>
            <person name="Wang S."/>
            <person name="He J."/>
            <person name="Zhou D."/>
            <person name="Weng S."/>
            <person name="Chi M."/>
            <person name="Gu Z."/>
            <person name="He J."/>
            <person name="Li F."/>
            <person name="Wang M."/>
        </authorList>
    </citation>
    <scope>NUCLEOTIDE SEQUENCE [LARGE SCALE GENOMIC DNA]</scope>
    <source>
        <strain evidence="2">ZL_2023a</strain>
    </source>
</reference>
<feature type="region of interest" description="Disordered" evidence="1">
    <location>
        <begin position="1"/>
        <end position="68"/>
    </location>
</feature>